<evidence type="ECO:0000313" key="7">
    <source>
        <dbReference type="Proteomes" id="UP000186323"/>
    </source>
</evidence>
<keyword evidence="7" id="KW-1185">Reference proteome</keyword>
<protein>
    <submittedName>
        <fullName evidence="6">Ferredoxin</fullName>
    </submittedName>
</protein>
<evidence type="ECO:0000256" key="3">
    <source>
        <dbReference type="ARBA" id="ARBA00023004"/>
    </source>
</evidence>
<feature type="domain" description="4Fe-4S ferredoxin-type" evidence="5">
    <location>
        <begin position="188"/>
        <end position="217"/>
    </location>
</feature>
<dbReference type="InterPro" id="IPR050157">
    <property type="entry name" value="PSI_iron-sulfur_center"/>
</dbReference>
<reference evidence="7" key="1">
    <citation type="submission" date="2016-10" db="EMBL/GenBank/DDBJ databases">
        <authorList>
            <person name="Wegmann U."/>
        </authorList>
    </citation>
    <scope>NUCLEOTIDE SEQUENCE [LARGE SCALE GENOMIC DNA]</scope>
</reference>
<dbReference type="PANTHER" id="PTHR24960:SF79">
    <property type="entry name" value="PHOTOSYSTEM I IRON-SULFUR CENTER"/>
    <property type="match status" value="1"/>
</dbReference>
<evidence type="ECO:0000256" key="1">
    <source>
        <dbReference type="ARBA" id="ARBA00022485"/>
    </source>
</evidence>
<evidence type="ECO:0000256" key="4">
    <source>
        <dbReference type="ARBA" id="ARBA00023014"/>
    </source>
</evidence>
<dbReference type="KEGG" id="dpg:DESPIGER_1576"/>
<keyword evidence="4" id="KW-0411">Iron-sulfur</keyword>
<dbReference type="OrthoDB" id="9781559at2"/>
<dbReference type="AlphaFoldDB" id="A0A1K1LFD1"/>
<keyword evidence="2" id="KW-0479">Metal-binding</keyword>
<organism evidence="6 7">
    <name type="scientific">Desulfovibrio piger</name>
    <dbReference type="NCBI Taxonomy" id="901"/>
    <lineage>
        <taxon>Bacteria</taxon>
        <taxon>Pseudomonadati</taxon>
        <taxon>Thermodesulfobacteriota</taxon>
        <taxon>Desulfovibrionia</taxon>
        <taxon>Desulfovibrionales</taxon>
        <taxon>Desulfovibrionaceae</taxon>
        <taxon>Desulfovibrio</taxon>
    </lineage>
</organism>
<keyword evidence="3" id="KW-0408">Iron</keyword>
<dbReference type="Pfam" id="PF12838">
    <property type="entry name" value="Fer4_7"/>
    <property type="match status" value="1"/>
</dbReference>
<dbReference type="InterPro" id="IPR017896">
    <property type="entry name" value="4Fe4S_Fe-S-bd"/>
</dbReference>
<gene>
    <name evidence="6" type="ORF">DESPIGER_1576</name>
</gene>
<dbReference type="PROSITE" id="PS51379">
    <property type="entry name" value="4FE4S_FER_2"/>
    <property type="match status" value="2"/>
</dbReference>
<dbReference type="Pfam" id="PF04015">
    <property type="entry name" value="DUF362"/>
    <property type="match status" value="1"/>
</dbReference>
<evidence type="ECO:0000313" key="6">
    <source>
        <dbReference type="EMBL" id="SFV73413.1"/>
    </source>
</evidence>
<dbReference type="Proteomes" id="UP000186323">
    <property type="component" value="Chromosome I"/>
</dbReference>
<dbReference type="GO" id="GO:0046872">
    <property type="term" value="F:metal ion binding"/>
    <property type="evidence" value="ECO:0007669"/>
    <property type="project" value="UniProtKB-KW"/>
</dbReference>
<sequence>MSASKVYFTDMRCPVGTGLLDKLKKLIEKAGIDSIDMDNKFVAIKIHFGEPGNLSFLRPNFAKVVADKVTSLGGRPFLTDCNTLYVGRRKHALEHLAAAQENGFSPLSTGCQMIIADGLKGTDEMEVPLEGCDHFQSAFIGRAIMDADIFISLTHFKGHELTGFGGAIKNIGMGCGSRAGKMAMHSIGKPSIDPEKCRGCKTCTHYCAQSAISIGDDHKARIDHDLCAGCGRCIGVCNFDAISNAFDAESVILNERMAEYTKAVIQGRPHFHVSIVNQVSPYCDCHAENDAAVVPDIGMFASFDPVALDHACIDAVNAAPAISTSVLGQCAHEHNDHFTDIHPSTNWRSQIEHAQKIGIGNMDYELVTVK</sequence>
<dbReference type="EMBL" id="LT630450">
    <property type="protein sequence ID" value="SFV73413.1"/>
    <property type="molecule type" value="Genomic_DNA"/>
</dbReference>
<dbReference type="PANTHER" id="PTHR24960">
    <property type="entry name" value="PHOTOSYSTEM I IRON-SULFUR CENTER-RELATED"/>
    <property type="match status" value="1"/>
</dbReference>
<proteinExistence type="predicted"/>
<dbReference type="Gene3D" id="3.30.70.20">
    <property type="match status" value="1"/>
</dbReference>
<feature type="domain" description="4Fe-4S ferredoxin-type" evidence="5">
    <location>
        <begin position="218"/>
        <end position="247"/>
    </location>
</feature>
<dbReference type="SUPFAM" id="SSF54862">
    <property type="entry name" value="4Fe-4S ferredoxins"/>
    <property type="match status" value="1"/>
</dbReference>
<dbReference type="RefSeq" id="WP_072335147.1">
    <property type="nucleotide sequence ID" value="NZ_CALUWT010000005.1"/>
</dbReference>
<evidence type="ECO:0000259" key="5">
    <source>
        <dbReference type="PROSITE" id="PS51379"/>
    </source>
</evidence>
<keyword evidence="1" id="KW-0004">4Fe-4S</keyword>
<dbReference type="InterPro" id="IPR007160">
    <property type="entry name" value="DUF362"/>
</dbReference>
<accession>A0A1K1LFD1</accession>
<dbReference type="GO" id="GO:0051539">
    <property type="term" value="F:4 iron, 4 sulfur cluster binding"/>
    <property type="evidence" value="ECO:0007669"/>
    <property type="project" value="UniProtKB-KW"/>
</dbReference>
<name>A0A1K1LFD1_9BACT</name>
<evidence type="ECO:0000256" key="2">
    <source>
        <dbReference type="ARBA" id="ARBA00022723"/>
    </source>
</evidence>